<dbReference type="Proteomes" id="UP000195729">
    <property type="component" value="Chromosome"/>
</dbReference>
<dbReference type="PROSITE" id="PS51257">
    <property type="entry name" value="PROKAR_LIPOPROTEIN"/>
    <property type="match status" value="1"/>
</dbReference>
<accession>A0A1Y0LMJ6</accession>
<dbReference type="Pfam" id="PF12869">
    <property type="entry name" value="tRNA_anti-like"/>
    <property type="match status" value="1"/>
</dbReference>
<keyword evidence="3" id="KW-1185">Reference proteome</keyword>
<dbReference type="OrthoDB" id="6637794at2"/>
<name>A0A1Y0LMJ6_TATCI</name>
<proteinExistence type="predicted"/>
<gene>
    <name evidence="1" type="ORF">A7K98_16565</name>
    <name evidence="2" type="ORF">A7K99_16550</name>
</gene>
<protein>
    <recommendedName>
        <fullName evidence="5">Lipoprotein</fullName>
    </recommendedName>
</protein>
<evidence type="ECO:0000313" key="2">
    <source>
        <dbReference type="EMBL" id="ARU99256.1"/>
    </source>
</evidence>
<dbReference type="RefSeq" id="WP_087489577.1">
    <property type="nucleotide sequence ID" value="NZ_CP015579.1"/>
</dbReference>
<sequence length="178" mass="18943">MKKYILPVIGAAILLSGCQQLQQTLNDASAQVNKLTSKSSSTSGTSGNDDALLNGSATSTTLAQICSDFSKNSFRAKERWENKTVQITDVITNINESRPLVNGDPGFVKQATLSFRTKYEATANLGGCNANAFIDYSELTKYSVGQRVTLKGVVRMGMGDSSVTSVIVLSPAKVISAH</sequence>
<dbReference type="Proteomes" id="UP000195814">
    <property type="component" value="Chromosome"/>
</dbReference>
<dbReference type="InterPro" id="IPR024422">
    <property type="entry name" value="Protein_unknown_function_OB"/>
</dbReference>
<dbReference type="AlphaFoldDB" id="A0A1Y0LMJ6"/>
<evidence type="ECO:0000313" key="3">
    <source>
        <dbReference type="Proteomes" id="UP000195729"/>
    </source>
</evidence>
<dbReference type="EMBL" id="CP015581">
    <property type="protein sequence ID" value="ARU99256.1"/>
    <property type="molecule type" value="Genomic_DNA"/>
</dbReference>
<dbReference type="EMBL" id="CP015579">
    <property type="protein sequence ID" value="ARU95216.1"/>
    <property type="molecule type" value="Genomic_DNA"/>
</dbReference>
<organism evidence="1 4">
    <name type="scientific">Tatumella citrea</name>
    <name type="common">Pantoea citrea</name>
    <dbReference type="NCBI Taxonomy" id="53336"/>
    <lineage>
        <taxon>Bacteria</taxon>
        <taxon>Pseudomonadati</taxon>
        <taxon>Pseudomonadota</taxon>
        <taxon>Gammaproteobacteria</taxon>
        <taxon>Enterobacterales</taxon>
        <taxon>Erwiniaceae</taxon>
        <taxon>Tatumella</taxon>
    </lineage>
</organism>
<evidence type="ECO:0000313" key="1">
    <source>
        <dbReference type="EMBL" id="ARU95216.1"/>
    </source>
</evidence>
<evidence type="ECO:0000313" key="4">
    <source>
        <dbReference type="Proteomes" id="UP000195814"/>
    </source>
</evidence>
<evidence type="ECO:0008006" key="5">
    <source>
        <dbReference type="Google" id="ProtNLM"/>
    </source>
</evidence>
<dbReference type="KEGG" id="tci:A7K98_16565"/>
<reference evidence="3 4" key="1">
    <citation type="submission" date="2016-05" db="EMBL/GenBank/DDBJ databases">
        <title>Complete genome sequence of two 2,5-diketo-D-glunonic acid producing strain Tatumella citrea.</title>
        <authorList>
            <person name="Duan C."/>
            <person name="Yang J."/>
            <person name="Yang S."/>
        </authorList>
    </citation>
    <scope>NUCLEOTIDE SEQUENCE [LARGE SCALE GENOMIC DNA]</scope>
    <source>
        <strain evidence="2 3">ATCC 39140</strain>
        <strain evidence="1 4">DSM 13699</strain>
    </source>
</reference>